<accession>A0A7W6DCI2</accession>
<organism evidence="4 5">
    <name type="scientific">Mycoplana azooxidifex</name>
    <dbReference type="NCBI Taxonomy" id="1636188"/>
    <lineage>
        <taxon>Bacteria</taxon>
        <taxon>Pseudomonadati</taxon>
        <taxon>Pseudomonadota</taxon>
        <taxon>Alphaproteobacteria</taxon>
        <taxon>Hyphomicrobiales</taxon>
        <taxon>Rhizobiaceae</taxon>
        <taxon>Mycoplana</taxon>
    </lineage>
</organism>
<feature type="transmembrane region" description="Helical" evidence="3">
    <location>
        <begin position="939"/>
        <end position="956"/>
    </location>
</feature>
<feature type="transmembrane region" description="Helical" evidence="3">
    <location>
        <begin position="249"/>
        <end position="267"/>
    </location>
</feature>
<feature type="transmembrane region" description="Helical" evidence="3">
    <location>
        <begin position="625"/>
        <end position="642"/>
    </location>
</feature>
<evidence type="ECO:0000256" key="3">
    <source>
        <dbReference type="SAM" id="Phobius"/>
    </source>
</evidence>
<feature type="transmembrane region" description="Helical" evidence="3">
    <location>
        <begin position="884"/>
        <end position="902"/>
    </location>
</feature>
<reference evidence="4 5" key="1">
    <citation type="submission" date="2020-08" db="EMBL/GenBank/DDBJ databases">
        <title>Genomic Encyclopedia of Type Strains, Phase IV (KMG-IV): sequencing the most valuable type-strain genomes for metagenomic binning, comparative biology and taxonomic classification.</title>
        <authorList>
            <person name="Goeker M."/>
        </authorList>
    </citation>
    <scope>NUCLEOTIDE SEQUENCE [LARGE SCALE GENOMIC DNA]</scope>
    <source>
        <strain evidence="4 5">DSM 100211</strain>
    </source>
</reference>
<keyword evidence="3" id="KW-1133">Transmembrane helix</keyword>
<feature type="transmembrane region" description="Helical" evidence="3">
    <location>
        <begin position="687"/>
        <end position="704"/>
    </location>
</feature>
<feature type="transmembrane region" description="Helical" evidence="3">
    <location>
        <begin position="752"/>
        <end position="770"/>
    </location>
</feature>
<gene>
    <name evidence="4" type="ORF">GGQ64_003951</name>
</gene>
<feature type="transmembrane region" description="Helical" evidence="3">
    <location>
        <begin position="437"/>
        <end position="456"/>
    </location>
</feature>
<feature type="transmembrane region" description="Helical" evidence="3">
    <location>
        <begin position="782"/>
        <end position="800"/>
    </location>
</feature>
<dbReference type="EMBL" id="JACIEE010000008">
    <property type="protein sequence ID" value="MBB3978716.1"/>
    <property type="molecule type" value="Genomic_DNA"/>
</dbReference>
<dbReference type="PIRSF" id="PIRSF035905">
    <property type="entry name" value="UCP035905_mp"/>
    <property type="match status" value="1"/>
</dbReference>
<evidence type="ECO:0000313" key="4">
    <source>
        <dbReference type="EMBL" id="MBB3978716.1"/>
    </source>
</evidence>
<keyword evidence="1" id="KW-0175">Coiled coil</keyword>
<feature type="transmembrane region" description="Helical" evidence="3">
    <location>
        <begin position="570"/>
        <end position="589"/>
    </location>
</feature>
<feature type="transmembrane region" description="Helical" evidence="3">
    <location>
        <begin position="545"/>
        <end position="564"/>
    </location>
</feature>
<evidence type="ECO:0000256" key="2">
    <source>
        <dbReference type="SAM" id="MobiDB-lite"/>
    </source>
</evidence>
<dbReference type="Pfam" id="PF10101">
    <property type="entry name" value="DUF2339"/>
    <property type="match status" value="1"/>
</dbReference>
<feature type="transmembrane region" description="Helical" evidence="3">
    <location>
        <begin position="512"/>
        <end position="533"/>
    </location>
</feature>
<feature type="transmembrane region" description="Helical" evidence="3">
    <location>
        <begin position="131"/>
        <end position="148"/>
    </location>
</feature>
<feature type="transmembrane region" description="Helical" evidence="3">
    <location>
        <begin position="273"/>
        <end position="290"/>
    </location>
</feature>
<dbReference type="RefSeq" id="WP_183806971.1">
    <property type="nucleotide sequence ID" value="NZ_JACIEE010000008.1"/>
</dbReference>
<keyword evidence="3" id="KW-0472">Membrane</keyword>
<feature type="coiled-coil region" evidence="1">
    <location>
        <begin position="17"/>
        <end position="44"/>
    </location>
</feature>
<dbReference type="InterPro" id="IPR014600">
    <property type="entry name" value="UCP035905_mem"/>
</dbReference>
<feature type="transmembrane region" description="Helical" evidence="3">
    <location>
        <begin position="716"/>
        <end position="732"/>
    </location>
</feature>
<feature type="transmembrane region" description="Helical" evidence="3">
    <location>
        <begin position="160"/>
        <end position="180"/>
    </location>
</feature>
<dbReference type="Proteomes" id="UP000574761">
    <property type="component" value="Unassembled WGS sequence"/>
</dbReference>
<feature type="transmembrane region" description="Helical" evidence="3">
    <location>
        <begin position="812"/>
        <end position="835"/>
    </location>
</feature>
<dbReference type="PANTHER" id="PTHR38434:SF1">
    <property type="entry name" value="BLL2549 PROTEIN"/>
    <property type="match status" value="1"/>
</dbReference>
<name>A0A7W6DCI2_9HYPH</name>
<sequence>MAEILALVAIVLAIAAMNRNGKNTAKLTEEIRKLRQELDAIRAGGTVSATLPAKGETLASAVAEASMDDADATTAEPSFPSPWLRGRATADDAGSAAEAATPETAPPGAEALAATGPPERESLESRIGARWAVWVGGLALALGGIFMVKYAVESGVLSPAVRLALAALFGLVLVAAGEVIRRRGQPAESVPFGNAMIPGVLTAAGALTLFGVTYAAHGFYGFIGAPLSFLTLAAIALATIALSLLHGQALAGLGLLGSMATPLLVSTAEPDPWRLFAYLSIAWLATAAASRLRRWQAAPALANVALGLWALLYLAAAEPIETLPVTLALLVMLAGAALLWPGAGTGESAGDIGIGAATDRPADAGDDAAVPDGDAGHMAAAAPGDIHSADASDAVTHRAVARWQRLLAPAFLPVSLSAALAASVPAIVLAFLHPSPLSSATAFAALAFALAVLGAGRSWALYPAVLGNLCALAGTMVLAGISGRLALGALVALPGQPDLDTAVPVAADAGPVGLLLLLAAGLSVVGGGAILWWKERAPAHAALGGVLMAVFPAAIATVSFLAFGNLTFDLRHGLFALVLGLAYLGGAELHSRGLPEGRAPVPQWTLVAGGFAFLVLALFALTDGLATTLLVAFLGFAMVVATRVRPWAVLPWAMVGAALVVAVRIGWEPTVVGAASLSKTPVFNQLLPGYGIPALLLAGSAWLLRRWPGERVRNLLQALACLFVLLAIAILVRHAMNGGVLDSAVPTLGEQAIYTLLAAGASAVLMTFDLKQPNPVFRYGSMVIGVLSMLSILSAHFFALNPYFTGELTGRWPLFNLLLIGYLLPGLAFAGLAWYARGRRPVPYVTLLALTGAMLVFAWVTLSVRRYWHGEGIASWKGFLEGETYTYSVVWLLLGVALLALGSRLNARSLRLASAALVLIAVVKVFLVDMSNLQGILRALSFIGLGAVLIGIGLFYQRILSAGTGSSSAPRRSVPPGPAPE</sequence>
<feature type="transmembrane region" description="Helical" evidence="3">
    <location>
        <begin position="192"/>
        <end position="213"/>
    </location>
</feature>
<feature type="transmembrane region" description="Helical" evidence="3">
    <location>
        <begin position="842"/>
        <end position="864"/>
    </location>
</feature>
<feature type="transmembrane region" description="Helical" evidence="3">
    <location>
        <begin position="468"/>
        <end position="492"/>
    </location>
</feature>
<keyword evidence="3" id="KW-0812">Transmembrane</keyword>
<keyword evidence="5" id="KW-1185">Reference proteome</keyword>
<dbReference type="PANTHER" id="PTHR38434">
    <property type="entry name" value="BLL2549 PROTEIN"/>
    <property type="match status" value="1"/>
</dbReference>
<evidence type="ECO:0000256" key="1">
    <source>
        <dbReference type="SAM" id="Coils"/>
    </source>
</evidence>
<feature type="transmembrane region" description="Helical" evidence="3">
    <location>
        <begin position="219"/>
        <end position="242"/>
    </location>
</feature>
<dbReference type="AlphaFoldDB" id="A0A7W6DCI2"/>
<feature type="transmembrane region" description="Helical" evidence="3">
    <location>
        <begin position="649"/>
        <end position="667"/>
    </location>
</feature>
<feature type="compositionally biased region" description="Low complexity" evidence="2">
    <location>
        <begin position="91"/>
        <end position="117"/>
    </location>
</feature>
<feature type="transmembrane region" description="Helical" evidence="3">
    <location>
        <begin position="322"/>
        <end position="340"/>
    </location>
</feature>
<proteinExistence type="predicted"/>
<feature type="transmembrane region" description="Helical" evidence="3">
    <location>
        <begin position="601"/>
        <end position="619"/>
    </location>
</feature>
<feature type="transmembrane region" description="Helical" evidence="3">
    <location>
        <begin position="909"/>
        <end position="927"/>
    </location>
</feature>
<feature type="region of interest" description="Disordered" evidence="2">
    <location>
        <begin position="68"/>
        <end position="119"/>
    </location>
</feature>
<protein>
    <submittedName>
        <fullName evidence="4">Putative membrane protein</fullName>
    </submittedName>
</protein>
<feature type="transmembrane region" description="Helical" evidence="3">
    <location>
        <begin position="297"/>
        <end position="316"/>
    </location>
</feature>
<feature type="transmembrane region" description="Helical" evidence="3">
    <location>
        <begin position="406"/>
        <end position="431"/>
    </location>
</feature>
<comment type="caution">
    <text evidence="4">The sequence shown here is derived from an EMBL/GenBank/DDBJ whole genome shotgun (WGS) entry which is preliminary data.</text>
</comment>
<dbReference type="InterPro" id="IPR019286">
    <property type="entry name" value="DUF2339_TM"/>
</dbReference>
<evidence type="ECO:0000313" key="5">
    <source>
        <dbReference type="Proteomes" id="UP000574761"/>
    </source>
</evidence>